<dbReference type="SUPFAM" id="SSF51556">
    <property type="entry name" value="Metallo-dependent hydrolases"/>
    <property type="match status" value="1"/>
</dbReference>
<feature type="active site" description="Proton donor" evidence="5">
    <location>
        <position position="203"/>
    </location>
</feature>
<evidence type="ECO:0000256" key="4">
    <source>
        <dbReference type="ARBA" id="ARBA00023080"/>
    </source>
</evidence>
<comment type="cofactor">
    <cofactor evidence="5">
        <name>Zn(2+)</name>
        <dbReference type="ChEBI" id="CHEBI:29105"/>
    </cofactor>
    <text evidence="5">Binds 1 zinc ion per subunit.</text>
</comment>
<dbReference type="CDD" id="cd01320">
    <property type="entry name" value="ADA"/>
    <property type="match status" value="1"/>
</dbReference>
<evidence type="ECO:0000256" key="1">
    <source>
        <dbReference type="ARBA" id="ARBA00022723"/>
    </source>
</evidence>
<keyword evidence="2 5" id="KW-0378">Hydrolase</keyword>
<proteinExistence type="inferred from homology"/>
<dbReference type="InterPro" id="IPR028892">
    <property type="entry name" value="ADE"/>
</dbReference>
<sequence length="341" mass="38416">MTQADRLETFIRGIPKAELHVHIEGTLEPELMFSLARRNGIALPWMGVEELRKAYDFHNLQSFLDIYYKGADVLQHVQDFYDLTWAYFERAARDNVRHVELFFDPQTHTRRDVPFETVMTGIHGAQVDAEKRLGITSKLILCFLRHLSEESAMETLHQAVPFRPWIGGVGLDSSESGNPPSKFKDVFVEAREALFPVVAHAGEEGPPAYILEALDVLKAQRIDHGVRCLEDDALVERLAREQVPLTVCPLSNIKLRVFPHLAQHNLKELMRRGLLVTINSDDPAYFGGYIGDNYAACARELGLTRDEVIALAKNSFSASFLGQDDKQRHHAAIDAYAAANP</sequence>
<evidence type="ECO:0000259" key="6">
    <source>
        <dbReference type="Pfam" id="PF00962"/>
    </source>
</evidence>
<dbReference type="Proteomes" id="UP001164459">
    <property type="component" value="Chromosome"/>
</dbReference>
<name>A0ABY7HCG5_9BACT</name>
<dbReference type="EC" id="3.5.4.2" evidence="5"/>
<comment type="function">
    <text evidence="5">Catalyzes the hydrolytic deamination of adenine to hypoxanthine. Plays an important role in the purine salvage pathway and in nitrogen catabolism.</text>
</comment>
<feature type="site" description="Important for catalytic activity" evidence="5">
    <location>
        <position position="224"/>
    </location>
</feature>
<evidence type="ECO:0000313" key="8">
    <source>
        <dbReference type="Proteomes" id="UP001164459"/>
    </source>
</evidence>
<evidence type="ECO:0000256" key="2">
    <source>
        <dbReference type="ARBA" id="ARBA00022801"/>
    </source>
</evidence>
<dbReference type="GO" id="GO:0016787">
    <property type="term" value="F:hydrolase activity"/>
    <property type="evidence" value="ECO:0007669"/>
    <property type="project" value="UniProtKB-KW"/>
</dbReference>
<feature type="binding site" evidence="5">
    <location>
        <position position="22"/>
    </location>
    <ligand>
        <name>Zn(2+)</name>
        <dbReference type="ChEBI" id="CHEBI:29105"/>
        <note>catalytic</note>
    </ligand>
</feature>
<feature type="binding site" evidence="5">
    <location>
        <position position="282"/>
    </location>
    <ligand>
        <name>substrate</name>
    </ligand>
</feature>
<dbReference type="InterPro" id="IPR032466">
    <property type="entry name" value="Metal_Hydrolase"/>
</dbReference>
<dbReference type="InterPro" id="IPR001365">
    <property type="entry name" value="A_deaminase_dom"/>
</dbReference>
<protein>
    <recommendedName>
        <fullName evidence="5">Adenine deaminase</fullName>
        <shortName evidence="5">ADE</shortName>
        <ecNumber evidence="5">3.5.4.2</ecNumber>
    </recommendedName>
    <alternativeName>
        <fullName evidence="5">Adenine aminohydrolase</fullName>
        <shortName evidence="5">AAH</shortName>
    </alternativeName>
</protein>
<dbReference type="Pfam" id="PF00962">
    <property type="entry name" value="A_deaminase"/>
    <property type="match status" value="1"/>
</dbReference>
<evidence type="ECO:0000256" key="3">
    <source>
        <dbReference type="ARBA" id="ARBA00022833"/>
    </source>
</evidence>
<keyword evidence="1 5" id="KW-0479">Metal-binding</keyword>
<dbReference type="NCBIfam" id="TIGR01430">
    <property type="entry name" value="aden_deam"/>
    <property type="match status" value="1"/>
</dbReference>
<feature type="binding site" evidence="5">
    <location>
        <position position="20"/>
    </location>
    <ligand>
        <name>Zn(2+)</name>
        <dbReference type="ChEBI" id="CHEBI:29105"/>
        <note>catalytic</note>
    </ligand>
</feature>
<dbReference type="Gene3D" id="3.20.20.140">
    <property type="entry name" value="Metal-dependent hydrolases"/>
    <property type="match status" value="1"/>
</dbReference>
<dbReference type="PANTHER" id="PTHR43114:SF6">
    <property type="entry name" value="ADENINE DEAMINASE"/>
    <property type="match status" value="1"/>
</dbReference>
<feature type="domain" description="Adenosine deaminase" evidence="6">
    <location>
        <begin position="15"/>
        <end position="334"/>
    </location>
</feature>
<dbReference type="RefSeq" id="WP_269039350.1">
    <property type="nucleotide sequence ID" value="NZ_CP114040.1"/>
</dbReference>
<keyword evidence="8" id="KW-1185">Reference proteome</keyword>
<reference evidence="7" key="1">
    <citation type="submission" date="2022-11" db="EMBL/GenBank/DDBJ databases">
        <title>Minimal conservation of predation-associated metabolite biosynthetic gene clusters underscores biosynthetic potential of Myxococcota including descriptions for ten novel species: Archangium lansinium sp. nov., Myxococcus landrumus sp. nov., Nannocystis bai.</title>
        <authorList>
            <person name="Ahearne A."/>
            <person name="Stevens C."/>
            <person name="Dowd S."/>
        </authorList>
    </citation>
    <scope>NUCLEOTIDE SEQUENCE</scope>
    <source>
        <strain evidence="7">Fl3</strain>
    </source>
</reference>
<feature type="binding site" evidence="5">
    <location>
        <position position="281"/>
    </location>
    <ligand>
        <name>Zn(2+)</name>
        <dbReference type="ChEBI" id="CHEBI:29105"/>
        <note>catalytic</note>
    </ligand>
</feature>
<keyword evidence="4 5" id="KW-0546">Nucleotide metabolism</keyword>
<feature type="binding site" evidence="5">
    <location>
        <position position="200"/>
    </location>
    <ligand>
        <name>Zn(2+)</name>
        <dbReference type="ChEBI" id="CHEBI:29105"/>
        <note>catalytic</note>
    </ligand>
</feature>
<comment type="similarity">
    <text evidence="5">Belongs to the metallo-dependent hydrolases superfamily. Adenosine and AMP deaminases family. Adenine deaminase type 2 subfamily.</text>
</comment>
<gene>
    <name evidence="7" type="ORF">O0S08_12625</name>
</gene>
<accession>A0ABY7HCG5</accession>
<evidence type="ECO:0000313" key="7">
    <source>
        <dbReference type="EMBL" id="WAS96986.1"/>
    </source>
</evidence>
<dbReference type="HAMAP" id="MF_01962">
    <property type="entry name" value="Adenine_deaminase"/>
    <property type="match status" value="1"/>
</dbReference>
<dbReference type="EMBL" id="CP114040">
    <property type="protein sequence ID" value="WAS96986.1"/>
    <property type="molecule type" value="Genomic_DNA"/>
</dbReference>
<dbReference type="InterPro" id="IPR006330">
    <property type="entry name" value="Ado/ade_deaminase"/>
</dbReference>
<dbReference type="NCBIfam" id="NF006850">
    <property type="entry name" value="PRK09358.1-6"/>
    <property type="match status" value="1"/>
</dbReference>
<dbReference type="PANTHER" id="PTHR43114">
    <property type="entry name" value="ADENINE DEAMINASE"/>
    <property type="match status" value="1"/>
</dbReference>
<comment type="catalytic activity">
    <reaction evidence="5">
        <text>adenine + H2O + H(+) = hypoxanthine + NH4(+)</text>
        <dbReference type="Rhea" id="RHEA:23688"/>
        <dbReference type="ChEBI" id="CHEBI:15377"/>
        <dbReference type="ChEBI" id="CHEBI:15378"/>
        <dbReference type="ChEBI" id="CHEBI:16708"/>
        <dbReference type="ChEBI" id="CHEBI:17368"/>
        <dbReference type="ChEBI" id="CHEBI:28938"/>
        <dbReference type="EC" id="3.5.4.2"/>
    </reaction>
</comment>
<evidence type="ECO:0000256" key="5">
    <source>
        <dbReference type="HAMAP-Rule" id="MF_01962"/>
    </source>
</evidence>
<organism evidence="7 8">
    <name type="scientific">Nannocystis punicea</name>
    <dbReference type="NCBI Taxonomy" id="2995304"/>
    <lineage>
        <taxon>Bacteria</taxon>
        <taxon>Pseudomonadati</taxon>
        <taxon>Myxococcota</taxon>
        <taxon>Polyangia</taxon>
        <taxon>Nannocystales</taxon>
        <taxon>Nannocystaceae</taxon>
        <taxon>Nannocystis</taxon>
    </lineage>
</organism>
<keyword evidence="3 5" id="KW-0862">Zinc</keyword>